<comment type="caution">
    <text evidence="1">The sequence shown here is derived from an EMBL/GenBank/DDBJ whole genome shotgun (WGS) entry which is preliminary data.</text>
</comment>
<evidence type="ECO:0000313" key="2">
    <source>
        <dbReference type="Proteomes" id="UP000075377"/>
    </source>
</evidence>
<accession>A0A149UN43</accession>
<dbReference type="EMBL" id="LHZX01000284">
    <property type="protein sequence ID" value="KXV69411.1"/>
    <property type="molecule type" value="Genomic_DNA"/>
</dbReference>
<proteinExistence type="predicted"/>
<gene>
    <name evidence="1" type="ORF">AD951_06790</name>
</gene>
<evidence type="ECO:0000313" key="1">
    <source>
        <dbReference type="EMBL" id="KXV69411.1"/>
    </source>
</evidence>
<sequence>MLSRIRCTGLQYKQAGAIGANSLMPANGQPHTRVPQRAQPTITRHFAMIDHNRFNMPQLGVRNRVGSLKKHGGTSLMVTQDAMSANARHAYSPDQSRLAWICEE</sequence>
<dbReference type="AlphaFoldDB" id="A0A149UN43"/>
<organism evidence="1 2">
    <name type="scientific">Acetobacter malorum</name>
    <dbReference type="NCBI Taxonomy" id="178901"/>
    <lineage>
        <taxon>Bacteria</taxon>
        <taxon>Pseudomonadati</taxon>
        <taxon>Pseudomonadota</taxon>
        <taxon>Alphaproteobacteria</taxon>
        <taxon>Acetobacterales</taxon>
        <taxon>Acetobacteraceae</taxon>
        <taxon>Acetobacter</taxon>
    </lineage>
</organism>
<dbReference type="Proteomes" id="UP000075377">
    <property type="component" value="Unassembled WGS sequence"/>
</dbReference>
<protein>
    <submittedName>
        <fullName evidence="1">Uncharacterized protein</fullName>
    </submittedName>
</protein>
<name>A0A149UN43_9PROT</name>
<reference evidence="1 2" key="1">
    <citation type="submission" date="2015-06" db="EMBL/GenBank/DDBJ databases">
        <title>Improved classification and identification of acetic acid bacteria using matrix-assisted laser desorption/ionization time-of-flight mass spectrometry; Gluconobacter nephelii and Gluconobacter uchimurae are later heterotypic synonyms of Gluconobacter japonicus and Gluconobacter oxydans, respectively.</title>
        <authorList>
            <person name="Li L."/>
            <person name="Cleenwerck I."/>
            <person name="De Vuyst L."/>
            <person name="Vandamme P."/>
        </authorList>
    </citation>
    <scope>NUCLEOTIDE SEQUENCE [LARGE SCALE GENOMIC DNA]</scope>
    <source>
        <strain evidence="1 2">LMG 1699</strain>
    </source>
</reference>